<comment type="caution">
    <text evidence="1">The sequence shown here is derived from an EMBL/GenBank/DDBJ whole genome shotgun (WGS) entry which is preliminary data.</text>
</comment>
<gene>
    <name evidence="1" type="ORF">S12H4_29319</name>
</gene>
<dbReference type="EMBL" id="BARW01016901">
    <property type="protein sequence ID" value="GAI96486.1"/>
    <property type="molecule type" value="Genomic_DNA"/>
</dbReference>
<evidence type="ECO:0000313" key="1">
    <source>
        <dbReference type="EMBL" id="GAI96486.1"/>
    </source>
</evidence>
<accession>X1TYR5</accession>
<proteinExistence type="predicted"/>
<reference evidence="1" key="1">
    <citation type="journal article" date="2014" name="Front. Microbiol.">
        <title>High frequency of phylogenetically diverse reductive dehalogenase-homologous genes in deep subseafloor sedimentary metagenomes.</title>
        <authorList>
            <person name="Kawai M."/>
            <person name="Futagami T."/>
            <person name="Toyoda A."/>
            <person name="Takaki Y."/>
            <person name="Nishi S."/>
            <person name="Hori S."/>
            <person name="Arai W."/>
            <person name="Tsubouchi T."/>
            <person name="Morono Y."/>
            <person name="Uchiyama I."/>
            <person name="Ito T."/>
            <person name="Fujiyama A."/>
            <person name="Inagaki F."/>
            <person name="Takami H."/>
        </authorList>
    </citation>
    <scope>NUCLEOTIDE SEQUENCE</scope>
    <source>
        <strain evidence="1">Expedition CK06-06</strain>
    </source>
</reference>
<dbReference type="AlphaFoldDB" id="X1TYR5"/>
<protein>
    <submittedName>
        <fullName evidence="1">Uncharacterized protein</fullName>
    </submittedName>
</protein>
<sequence length="45" mass="4795">GMGMKTEPSQAWGIDLIPLPLGNIKVATPELSLDIDMMARELSPG</sequence>
<name>X1TYR5_9ZZZZ</name>
<feature type="non-terminal residue" evidence="1">
    <location>
        <position position="1"/>
    </location>
</feature>
<organism evidence="1">
    <name type="scientific">marine sediment metagenome</name>
    <dbReference type="NCBI Taxonomy" id="412755"/>
    <lineage>
        <taxon>unclassified sequences</taxon>
        <taxon>metagenomes</taxon>
        <taxon>ecological metagenomes</taxon>
    </lineage>
</organism>